<dbReference type="Proteomes" id="UP001239083">
    <property type="component" value="Unassembled WGS sequence"/>
</dbReference>
<dbReference type="EMBL" id="JAUSYY010000001">
    <property type="protein sequence ID" value="MDQ0893328.1"/>
    <property type="molecule type" value="Genomic_DNA"/>
</dbReference>
<proteinExistence type="predicted"/>
<organism evidence="2 3">
    <name type="scientific">Agromyces ramosus</name>
    <dbReference type="NCBI Taxonomy" id="33879"/>
    <lineage>
        <taxon>Bacteria</taxon>
        <taxon>Bacillati</taxon>
        <taxon>Actinomycetota</taxon>
        <taxon>Actinomycetes</taxon>
        <taxon>Micrococcales</taxon>
        <taxon>Microbacteriaceae</taxon>
        <taxon>Agromyces</taxon>
    </lineage>
</organism>
<accession>A0ABU0R5G3</accession>
<sequence>MIIQTVDPPRSVEPMTAAEREVHDRFGRRERRVELGGEELLDALPDDRAGSAAASRSGCRGGAWRHRDVGPAAGDGARLARLARVDGRCARRGARPLGAGA</sequence>
<protein>
    <submittedName>
        <fullName evidence="2">Uncharacterized protein</fullName>
    </submittedName>
</protein>
<keyword evidence="3" id="KW-1185">Reference proteome</keyword>
<evidence type="ECO:0000313" key="2">
    <source>
        <dbReference type="EMBL" id="MDQ0893328.1"/>
    </source>
</evidence>
<comment type="caution">
    <text evidence="2">The sequence shown here is derived from an EMBL/GenBank/DDBJ whole genome shotgun (WGS) entry which is preliminary data.</text>
</comment>
<feature type="region of interest" description="Disordered" evidence="1">
    <location>
        <begin position="46"/>
        <end position="76"/>
    </location>
</feature>
<name>A0ABU0R5G3_9MICO</name>
<gene>
    <name evidence="2" type="ORF">QFZ26_000883</name>
</gene>
<reference evidence="2 3" key="1">
    <citation type="submission" date="2023-07" db="EMBL/GenBank/DDBJ databases">
        <title>Comparative genomics of wheat-associated soil bacteria to identify genetic determinants of phenazine resistance.</title>
        <authorList>
            <person name="Mouncey N."/>
        </authorList>
    </citation>
    <scope>NUCLEOTIDE SEQUENCE [LARGE SCALE GENOMIC DNA]</scope>
    <source>
        <strain evidence="2 3">V3I3</strain>
    </source>
</reference>
<evidence type="ECO:0000256" key="1">
    <source>
        <dbReference type="SAM" id="MobiDB-lite"/>
    </source>
</evidence>
<dbReference type="RefSeq" id="WP_307039666.1">
    <property type="nucleotide sequence ID" value="NZ_JAUSYY010000001.1"/>
</dbReference>
<evidence type="ECO:0000313" key="3">
    <source>
        <dbReference type="Proteomes" id="UP001239083"/>
    </source>
</evidence>